<feature type="transmembrane region" description="Helical" evidence="1">
    <location>
        <begin position="54"/>
        <end position="73"/>
    </location>
</feature>
<keyword evidence="1" id="KW-1133">Transmembrane helix</keyword>
<dbReference type="RefSeq" id="WP_261696421.1">
    <property type="nucleotide sequence ID" value="NZ_CP104694.1"/>
</dbReference>
<dbReference type="EMBL" id="CP104694">
    <property type="protein sequence ID" value="UXI69466.1"/>
    <property type="molecule type" value="Genomic_DNA"/>
</dbReference>
<proteinExistence type="predicted"/>
<keyword evidence="3" id="KW-1185">Reference proteome</keyword>
<keyword evidence="1" id="KW-0812">Transmembrane</keyword>
<sequence length="166" mass="18490">MSQDVPPFLYLTEVDDAAPLVGAVFERKFGHAFPEWKHHLIAFYRRDDGALVPLSYVKFFFLGSVMLVGGAFTDGRGFAAMSQEQRDAVTASGGVMVHLLRYGFRHFADRCDAYFGYCGDARAWEVDLAAGFEPVGPERLLAHWHKPLHANTRKAYIAMAEALGAF</sequence>
<keyword evidence="1" id="KW-0472">Membrane</keyword>
<dbReference type="Proteomes" id="UP001064632">
    <property type="component" value="Chromosome"/>
</dbReference>
<name>A0ABY6BIP7_9GAMM</name>
<accession>A0ABY6BIP7</accession>
<evidence type="ECO:0000256" key="1">
    <source>
        <dbReference type="SAM" id="Phobius"/>
    </source>
</evidence>
<gene>
    <name evidence="2" type="ORF">N4264_07400</name>
</gene>
<protein>
    <submittedName>
        <fullName evidence="2">Uncharacterized protein</fullName>
    </submittedName>
</protein>
<reference evidence="2" key="1">
    <citation type="submission" date="2022-09" db="EMBL/GenBank/DDBJ databases">
        <title>Tahibacter sp. nov., isolated from a fresh water.</title>
        <authorList>
            <person name="Baek J.H."/>
            <person name="Lee J.K."/>
            <person name="Kim J.M."/>
            <person name="Jeon C.O."/>
        </authorList>
    </citation>
    <scope>NUCLEOTIDE SEQUENCE</scope>
    <source>
        <strain evidence="2">W38</strain>
    </source>
</reference>
<evidence type="ECO:0000313" key="2">
    <source>
        <dbReference type="EMBL" id="UXI69466.1"/>
    </source>
</evidence>
<evidence type="ECO:0000313" key="3">
    <source>
        <dbReference type="Proteomes" id="UP001064632"/>
    </source>
</evidence>
<organism evidence="2 3">
    <name type="scientific">Tahibacter amnicola</name>
    <dbReference type="NCBI Taxonomy" id="2976241"/>
    <lineage>
        <taxon>Bacteria</taxon>
        <taxon>Pseudomonadati</taxon>
        <taxon>Pseudomonadota</taxon>
        <taxon>Gammaproteobacteria</taxon>
        <taxon>Lysobacterales</taxon>
        <taxon>Rhodanobacteraceae</taxon>
        <taxon>Tahibacter</taxon>
    </lineage>
</organism>